<evidence type="ECO:0000256" key="1">
    <source>
        <dbReference type="SAM" id="SignalP"/>
    </source>
</evidence>
<evidence type="ECO:0000313" key="4">
    <source>
        <dbReference type="Proteomes" id="UP000042958"/>
    </source>
</evidence>
<organism evidence="3 4">
    <name type="scientific">Penicillium brasilianum</name>
    <dbReference type="NCBI Taxonomy" id="104259"/>
    <lineage>
        <taxon>Eukaryota</taxon>
        <taxon>Fungi</taxon>
        <taxon>Dikarya</taxon>
        <taxon>Ascomycota</taxon>
        <taxon>Pezizomycotina</taxon>
        <taxon>Eurotiomycetes</taxon>
        <taxon>Eurotiomycetidae</taxon>
        <taxon>Eurotiales</taxon>
        <taxon>Aspergillaceae</taxon>
        <taxon>Penicillium</taxon>
    </lineage>
</organism>
<dbReference type="PROSITE" id="PS50007">
    <property type="entry name" value="PIPLC_X_DOMAIN"/>
    <property type="match status" value="1"/>
</dbReference>
<dbReference type="Proteomes" id="UP000042958">
    <property type="component" value="Unassembled WGS sequence"/>
</dbReference>
<feature type="domain" description="AB hydrolase-1" evidence="2">
    <location>
        <begin position="99"/>
        <end position="354"/>
    </location>
</feature>
<feature type="signal peptide" evidence="1">
    <location>
        <begin position="1"/>
        <end position="18"/>
    </location>
</feature>
<name>A0A0F7TDX4_PENBI</name>
<evidence type="ECO:0000313" key="3">
    <source>
        <dbReference type="EMBL" id="CEJ54934.1"/>
    </source>
</evidence>
<dbReference type="STRING" id="104259.A0A0F7TDX4"/>
<dbReference type="InterPro" id="IPR000073">
    <property type="entry name" value="AB_hydrolase_1"/>
</dbReference>
<dbReference type="SUPFAM" id="SSF53474">
    <property type="entry name" value="alpha/beta-Hydrolases"/>
    <property type="match status" value="1"/>
</dbReference>
<dbReference type="InterPro" id="IPR029058">
    <property type="entry name" value="AB_hydrolase_fold"/>
</dbReference>
<keyword evidence="1" id="KW-0732">Signal</keyword>
<keyword evidence="4" id="KW-1185">Reference proteome</keyword>
<dbReference type="Gene3D" id="3.40.50.1820">
    <property type="entry name" value="alpha/beta hydrolase"/>
    <property type="match status" value="1"/>
</dbReference>
<reference evidence="4" key="1">
    <citation type="journal article" date="2015" name="Genome Announc.">
        <title>Draft genome sequence of the fungus Penicillium brasilianum MG11.</title>
        <authorList>
            <person name="Horn F."/>
            <person name="Linde J."/>
            <person name="Mattern D.J."/>
            <person name="Walther G."/>
            <person name="Guthke R."/>
            <person name="Brakhage A.A."/>
            <person name="Valiante V."/>
        </authorList>
    </citation>
    <scope>NUCLEOTIDE SEQUENCE [LARGE SCALE GENOMIC DNA]</scope>
    <source>
        <strain evidence="4">MG11</strain>
    </source>
</reference>
<dbReference type="EMBL" id="CDHK01000001">
    <property type="protein sequence ID" value="CEJ54934.1"/>
    <property type="molecule type" value="Genomic_DNA"/>
</dbReference>
<dbReference type="AlphaFoldDB" id="A0A0F7TDX4"/>
<dbReference type="OrthoDB" id="190201at2759"/>
<evidence type="ECO:0000259" key="2">
    <source>
        <dbReference type="Pfam" id="PF12697"/>
    </source>
</evidence>
<dbReference type="GO" id="GO:0072330">
    <property type="term" value="P:monocarboxylic acid biosynthetic process"/>
    <property type="evidence" value="ECO:0007669"/>
    <property type="project" value="UniProtKB-ARBA"/>
</dbReference>
<protein>
    <recommendedName>
        <fullName evidence="2">AB hydrolase-1 domain-containing protein</fullName>
    </recommendedName>
</protein>
<sequence length="372" mass="40402">MLSLWLITVAILLPPALAARPLCFDFILPIQVSTPITNFTIPPFHDNSESTSMLVNSVARTANVQNLVAGELKINRAYKINFRYCEPDRRASRNGIMQVLTHGLGFDKSYWDFEGYSYIASATAAGYSTLSYDRLGVGQSELADPYLDVQAATQVAILAKVSELLQDGKLSSKILTPKKLVHIGHSFGSLITNSLAATYPTLSDGIILTGFGHDFSWSSYFQLCYGFEVARLNKPLSFHEYDSGYLTWGNEFDNQCAAFSYPNFDGSVLHKAELNKAPFTIAELLSFGVTSLAAPEFASPVLIINGAQDLSFCGGNCYGVLDAADSPSTAVFPKASPLARYIHPNAGHALNLHHNSTAAYGVMLGFLKNNGL</sequence>
<gene>
    <name evidence="3" type="ORF">PMG11_01220</name>
</gene>
<dbReference type="GO" id="GO:0017000">
    <property type="term" value="P:antibiotic biosynthetic process"/>
    <property type="evidence" value="ECO:0007669"/>
    <property type="project" value="UniProtKB-ARBA"/>
</dbReference>
<feature type="chain" id="PRO_5002522630" description="AB hydrolase-1 domain-containing protein" evidence="1">
    <location>
        <begin position="19"/>
        <end position="372"/>
    </location>
</feature>
<proteinExistence type="predicted"/>
<dbReference type="Pfam" id="PF12697">
    <property type="entry name" value="Abhydrolase_6"/>
    <property type="match status" value="1"/>
</dbReference>
<accession>A0A0F7TDX4</accession>